<feature type="region of interest" description="Disordered" evidence="1">
    <location>
        <begin position="205"/>
        <end position="224"/>
    </location>
</feature>
<feature type="compositionally biased region" description="Polar residues" evidence="1">
    <location>
        <begin position="69"/>
        <end position="83"/>
    </location>
</feature>
<feature type="region of interest" description="Disordered" evidence="1">
    <location>
        <begin position="1"/>
        <end position="83"/>
    </location>
</feature>
<dbReference type="GeneID" id="92012883"/>
<feature type="compositionally biased region" description="Basic residues" evidence="1">
    <location>
        <begin position="155"/>
        <end position="164"/>
    </location>
</feature>
<feature type="region of interest" description="Disordered" evidence="1">
    <location>
        <begin position="155"/>
        <end position="174"/>
    </location>
</feature>
<proteinExistence type="predicted"/>
<keyword evidence="3" id="KW-1185">Reference proteome</keyword>
<evidence type="ECO:0000313" key="2">
    <source>
        <dbReference type="EMBL" id="KAL0256403.1"/>
    </source>
</evidence>
<gene>
    <name evidence="2" type="ORF">SLS55_008798</name>
</gene>
<accession>A0ABR3C707</accession>
<dbReference type="EMBL" id="JAJVCZ030000009">
    <property type="protein sequence ID" value="KAL0256403.1"/>
    <property type="molecule type" value="Genomic_DNA"/>
</dbReference>
<sequence>MSSPAEETRQEALHERRQSIGKYVKRLRTVLKRGNSSKERVPTAASSAEKKPEPAASTSAAEPKPESKPVTSTTGQVSYPRSAAQQERARALFAKYGLTLEAHEWITTGTANENVQRVEKPIRMRVHRQCHRCQTTFGADKVCQKCEHTRCKKCPRHPAKKEKSKGKAKEGETATTTTAAAAAAAAAAATPSAAKIGTKTGKKQEYLTIKSRTGGPDLERRPPKQRVRRHCHKCQNLFVPATATICTHCQHTRCTKCPRDPAKKKKWPDGYPGDVPGSDTETDAEILPAHQRPERVWRKPRMRIRWSCEQCNTLFMEKTKTCANCGHDRCQSCVRLPPKKAKKEPDPAVLRSVEEKLARFKMEGAPSGTESAA</sequence>
<reference evidence="2 3" key="1">
    <citation type="submission" date="2024-02" db="EMBL/GenBank/DDBJ databases">
        <title>De novo assembly and annotation of 12 fungi associated with fruit tree decline syndrome in Ontario, Canada.</title>
        <authorList>
            <person name="Sulman M."/>
            <person name="Ellouze W."/>
            <person name="Ilyukhin E."/>
        </authorList>
    </citation>
    <scope>NUCLEOTIDE SEQUENCE [LARGE SCALE GENOMIC DNA]</scope>
    <source>
        <strain evidence="2 3">FDS-637</strain>
    </source>
</reference>
<name>A0ABR3C707_9PEZI</name>
<feature type="compositionally biased region" description="Basic and acidic residues" evidence="1">
    <location>
        <begin position="1"/>
        <end position="18"/>
    </location>
</feature>
<organism evidence="2 3">
    <name type="scientific">Diplodia seriata</name>
    <dbReference type="NCBI Taxonomy" id="420778"/>
    <lineage>
        <taxon>Eukaryota</taxon>
        <taxon>Fungi</taxon>
        <taxon>Dikarya</taxon>
        <taxon>Ascomycota</taxon>
        <taxon>Pezizomycotina</taxon>
        <taxon>Dothideomycetes</taxon>
        <taxon>Dothideomycetes incertae sedis</taxon>
        <taxon>Botryosphaeriales</taxon>
        <taxon>Botryosphaeriaceae</taxon>
        <taxon>Diplodia</taxon>
    </lineage>
</organism>
<dbReference type="Proteomes" id="UP001430584">
    <property type="component" value="Unassembled WGS sequence"/>
</dbReference>
<comment type="caution">
    <text evidence="2">The sequence shown here is derived from an EMBL/GenBank/DDBJ whole genome shotgun (WGS) entry which is preliminary data.</text>
</comment>
<protein>
    <submittedName>
        <fullName evidence="2">Uncharacterized protein</fullName>
    </submittedName>
</protein>
<dbReference type="RefSeq" id="XP_066629432.1">
    <property type="nucleotide sequence ID" value="XM_066780203.1"/>
</dbReference>
<evidence type="ECO:0000256" key="1">
    <source>
        <dbReference type="SAM" id="MobiDB-lite"/>
    </source>
</evidence>
<evidence type="ECO:0000313" key="3">
    <source>
        <dbReference type="Proteomes" id="UP001430584"/>
    </source>
</evidence>